<protein>
    <recommendedName>
        <fullName evidence="3">tetrahydrofolate synthase</fullName>
        <ecNumber evidence="3">6.3.2.17</ecNumber>
    </recommendedName>
    <alternativeName>
        <fullName evidence="11">Folylpoly-gamma-glutamate synthetase</fullName>
    </alternativeName>
    <alternativeName>
        <fullName evidence="10">Tetrahydrofolylpolyglutamate synthase</fullName>
    </alternativeName>
</protein>
<name>A0A6A5Y464_9PLEO</name>
<keyword evidence="6" id="KW-0479">Metal-binding</keyword>
<comment type="pathway">
    <text evidence="1">Cofactor biosynthesis; tetrahydrofolylpolyglutamate biosynthesis.</text>
</comment>
<evidence type="ECO:0000256" key="2">
    <source>
        <dbReference type="ARBA" id="ARBA00008276"/>
    </source>
</evidence>
<evidence type="ECO:0000256" key="8">
    <source>
        <dbReference type="ARBA" id="ARBA00022840"/>
    </source>
</evidence>
<dbReference type="NCBIfam" id="TIGR01499">
    <property type="entry name" value="folC"/>
    <property type="match status" value="1"/>
</dbReference>
<comment type="similarity">
    <text evidence="2">Belongs to the folylpolyglutamate synthase family.</text>
</comment>
<dbReference type="Gene3D" id="3.40.1190.10">
    <property type="entry name" value="Mur-like, catalytic domain"/>
    <property type="match status" value="1"/>
</dbReference>
<keyword evidence="9" id="KW-0460">Magnesium</keyword>
<dbReference type="EC" id="6.3.2.17" evidence="3"/>
<feature type="domain" description="Mur ligase C-terminal" evidence="13">
    <location>
        <begin position="326"/>
        <end position="473"/>
    </location>
</feature>
<reference evidence="14" key="1">
    <citation type="journal article" date="2020" name="Stud. Mycol.">
        <title>101 Dothideomycetes genomes: a test case for predicting lifestyles and emergence of pathogens.</title>
        <authorList>
            <person name="Haridas S."/>
            <person name="Albert R."/>
            <person name="Binder M."/>
            <person name="Bloem J."/>
            <person name="Labutti K."/>
            <person name="Salamov A."/>
            <person name="Andreopoulos B."/>
            <person name="Baker S."/>
            <person name="Barry K."/>
            <person name="Bills G."/>
            <person name="Bluhm B."/>
            <person name="Cannon C."/>
            <person name="Castanera R."/>
            <person name="Culley D."/>
            <person name="Daum C."/>
            <person name="Ezra D."/>
            <person name="Gonzalez J."/>
            <person name="Henrissat B."/>
            <person name="Kuo A."/>
            <person name="Liang C."/>
            <person name="Lipzen A."/>
            <person name="Lutzoni F."/>
            <person name="Magnuson J."/>
            <person name="Mondo S."/>
            <person name="Nolan M."/>
            <person name="Ohm R."/>
            <person name="Pangilinan J."/>
            <person name="Park H.-J."/>
            <person name="Ramirez L."/>
            <person name="Alfaro M."/>
            <person name="Sun H."/>
            <person name="Tritt A."/>
            <person name="Yoshinaga Y."/>
            <person name="Zwiers L.-H."/>
            <person name="Turgeon B."/>
            <person name="Goodwin S."/>
            <person name="Spatafora J."/>
            <person name="Crous P."/>
            <person name="Grigoriev I."/>
        </authorList>
    </citation>
    <scope>NUCLEOTIDE SEQUENCE</scope>
    <source>
        <strain evidence="14">CBS 175.79</strain>
    </source>
</reference>
<dbReference type="InterPro" id="IPR036615">
    <property type="entry name" value="Mur_ligase_C_dom_sf"/>
</dbReference>
<sequence>MQLRTIDRSYENAIRILQSRRRLKRPSVRLGSDIRGLTLTQIPDTLGNPNLMGTPSIVGTKQWLHQLGYSTTDVDRINIIHVAGTKGKGSTCAFIESFLRVSGKRNGFPRKTGLYTSPHLIYPQERIRINFRPLGRDPFAKYFFEVWDALTTSEGHSRTLPRYLQLIALVSLHAFIKEDVQAAIIEAHHGGEYDATNVIEHPVATVITALGMDHVKQLGPTIENIAWHKAGILKSGSHAFASPQEPPAAAVIQDRASEKSIHVQFITNDSSLPANALQLKPDVQRTNCSVALAAVRHFLEVKSNQGAAPLSPFDIAQGISQFSWPGRFQVVREGVFTWFLDGAHNEMSIRKAAQWFIESSQEQRSSVPRILIFSQVSEQRDAESVLERLAKDLGIGQIDHAIFTVYNPREAIESATAISARSEDVTHEAFTKTWKKFHKDSCVQFEPNIQSALASARKLGAKAGGMHALVTGSQHLVGSAL</sequence>
<dbReference type="OrthoDB" id="5212574at2759"/>
<dbReference type="GO" id="GO:0005739">
    <property type="term" value="C:mitochondrion"/>
    <property type="evidence" value="ECO:0007669"/>
    <property type="project" value="TreeGrafter"/>
</dbReference>
<evidence type="ECO:0000256" key="9">
    <source>
        <dbReference type="ARBA" id="ARBA00022842"/>
    </source>
</evidence>
<proteinExistence type="inferred from homology"/>
<evidence type="ECO:0000256" key="10">
    <source>
        <dbReference type="ARBA" id="ARBA00030592"/>
    </source>
</evidence>
<organism evidence="14 15">
    <name type="scientific">Aaosphaeria arxii CBS 175.79</name>
    <dbReference type="NCBI Taxonomy" id="1450172"/>
    <lineage>
        <taxon>Eukaryota</taxon>
        <taxon>Fungi</taxon>
        <taxon>Dikarya</taxon>
        <taxon>Ascomycota</taxon>
        <taxon>Pezizomycotina</taxon>
        <taxon>Dothideomycetes</taxon>
        <taxon>Pleosporomycetidae</taxon>
        <taxon>Pleosporales</taxon>
        <taxon>Pleosporales incertae sedis</taxon>
        <taxon>Aaosphaeria</taxon>
    </lineage>
</organism>
<evidence type="ECO:0000256" key="12">
    <source>
        <dbReference type="ARBA" id="ARBA00047493"/>
    </source>
</evidence>
<dbReference type="GO" id="GO:0005829">
    <property type="term" value="C:cytosol"/>
    <property type="evidence" value="ECO:0007669"/>
    <property type="project" value="TreeGrafter"/>
</dbReference>
<dbReference type="UniPathway" id="UPA00850"/>
<keyword evidence="5" id="KW-0436">Ligase</keyword>
<keyword evidence="4" id="KW-0554">One-carbon metabolism</keyword>
<dbReference type="InterPro" id="IPR001645">
    <property type="entry name" value="Folylpolyglutamate_synth"/>
</dbReference>
<evidence type="ECO:0000259" key="13">
    <source>
        <dbReference type="Pfam" id="PF02875"/>
    </source>
</evidence>
<dbReference type="InterPro" id="IPR004101">
    <property type="entry name" value="Mur_ligase_C"/>
</dbReference>
<dbReference type="GO" id="GO:0004326">
    <property type="term" value="F:tetrahydrofolylpolyglutamate synthase activity"/>
    <property type="evidence" value="ECO:0007669"/>
    <property type="project" value="UniProtKB-EC"/>
</dbReference>
<evidence type="ECO:0000256" key="1">
    <source>
        <dbReference type="ARBA" id="ARBA00005150"/>
    </source>
</evidence>
<comment type="catalytic activity">
    <reaction evidence="12">
        <text>(6S)-5,6,7,8-tetrahydrofolyl-(gamma-L-Glu)(n) + L-glutamate + ATP = (6S)-5,6,7,8-tetrahydrofolyl-(gamma-L-Glu)(n+1) + ADP + phosphate + H(+)</text>
        <dbReference type="Rhea" id="RHEA:10580"/>
        <dbReference type="Rhea" id="RHEA-COMP:14738"/>
        <dbReference type="Rhea" id="RHEA-COMP:14740"/>
        <dbReference type="ChEBI" id="CHEBI:15378"/>
        <dbReference type="ChEBI" id="CHEBI:29985"/>
        <dbReference type="ChEBI" id="CHEBI:30616"/>
        <dbReference type="ChEBI" id="CHEBI:43474"/>
        <dbReference type="ChEBI" id="CHEBI:141005"/>
        <dbReference type="ChEBI" id="CHEBI:456216"/>
        <dbReference type="EC" id="6.3.2.17"/>
    </reaction>
</comment>
<dbReference type="InterPro" id="IPR036565">
    <property type="entry name" value="Mur-like_cat_sf"/>
</dbReference>
<evidence type="ECO:0000256" key="6">
    <source>
        <dbReference type="ARBA" id="ARBA00022723"/>
    </source>
</evidence>
<dbReference type="GO" id="GO:0006730">
    <property type="term" value="P:one-carbon metabolic process"/>
    <property type="evidence" value="ECO:0007669"/>
    <property type="project" value="UniProtKB-KW"/>
</dbReference>
<dbReference type="RefSeq" id="XP_033388681.1">
    <property type="nucleotide sequence ID" value="XM_033532588.1"/>
</dbReference>
<evidence type="ECO:0000256" key="11">
    <source>
        <dbReference type="ARBA" id="ARBA00030876"/>
    </source>
</evidence>
<keyword evidence="8" id="KW-0067">ATP-binding</keyword>
<evidence type="ECO:0000256" key="3">
    <source>
        <dbReference type="ARBA" id="ARBA00013025"/>
    </source>
</evidence>
<dbReference type="GO" id="GO:0046872">
    <property type="term" value="F:metal ion binding"/>
    <property type="evidence" value="ECO:0007669"/>
    <property type="project" value="UniProtKB-KW"/>
</dbReference>
<dbReference type="PANTHER" id="PTHR11136:SF5">
    <property type="entry name" value="FOLYLPOLYGLUTAMATE SYNTHASE, MITOCHONDRIAL"/>
    <property type="match status" value="1"/>
</dbReference>
<dbReference type="GeneID" id="54289985"/>
<dbReference type="Gene3D" id="3.90.190.20">
    <property type="entry name" value="Mur ligase, C-terminal domain"/>
    <property type="match status" value="1"/>
</dbReference>
<dbReference type="PANTHER" id="PTHR11136">
    <property type="entry name" value="FOLYLPOLYGLUTAMATE SYNTHASE-RELATED"/>
    <property type="match status" value="1"/>
</dbReference>
<evidence type="ECO:0000313" key="14">
    <source>
        <dbReference type="EMBL" id="KAF2020342.1"/>
    </source>
</evidence>
<dbReference type="Proteomes" id="UP000799778">
    <property type="component" value="Unassembled WGS sequence"/>
</dbReference>
<keyword evidence="7" id="KW-0547">Nucleotide-binding</keyword>
<dbReference type="Pfam" id="PF02875">
    <property type="entry name" value="Mur_ligase_C"/>
    <property type="match status" value="1"/>
</dbReference>
<dbReference type="AlphaFoldDB" id="A0A6A5Y464"/>
<dbReference type="SUPFAM" id="SSF53244">
    <property type="entry name" value="MurD-like peptide ligases, peptide-binding domain"/>
    <property type="match status" value="1"/>
</dbReference>
<keyword evidence="15" id="KW-1185">Reference proteome</keyword>
<dbReference type="EMBL" id="ML978066">
    <property type="protein sequence ID" value="KAF2020342.1"/>
    <property type="molecule type" value="Genomic_DNA"/>
</dbReference>
<accession>A0A6A5Y464</accession>
<evidence type="ECO:0000256" key="7">
    <source>
        <dbReference type="ARBA" id="ARBA00022741"/>
    </source>
</evidence>
<evidence type="ECO:0000313" key="15">
    <source>
        <dbReference type="Proteomes" id="UP000799778"/>
    </source>
</evidence>
<dbReference type="GO" id="GO:0005524">
    <property type="term" value="F:ATP binding"/>
    <property type="evidence" value="ECO:0007669"/>
    <property type="project" value="UniProtKB-KW"/>
</dbReference>
<dbReference type="SUPFAM" id="SSF53623">
    <property type="entry name" value="MurD-like peptide ligases, catalytic domain"/>
    <property type="match status" value="1"/>
</dbReference>
<evidence type="ECO:0000256" key="4">
    <source>
        <dbReference type="ARBA" id="ARBA00022563"/>
    </source>
</evidence>
<gene>
    <name evidence="14" type="ORF">BU24DRAFT_469135</name>
</gene>
<evidence type="ECO:0000256" key="5">
    <source>
        <dbReference type="ARBA" id="ARBA00022598"/>
    </source>
</evidence>